<sequence length="68" mass="7552">MTTTTKIKLSSRVRLEAGAFELLKAAERAEYFMAAMAARLGQKPSKITDHEQAALDDLRTAIVKSRGW</sequence>
<reference evidence="1" key="1">
    <citation type="submission" date="2020-05" db="EMBL/GenBank/DDBJ databases">
        <authorList>
            <person name="Chiriac C."/>
            <person name="Salcher M."/>
            <person name="Ghai R."/>
            <person name="Kavagutti S V."/>
        </authorList>
    </citation>
    <scope>NUCLEOTIDE SEQUENCE</scope>
</reference>
<protein>
    <submittedName>
        <fullName evidence="1">Uncharacterized protein</fullName>
    </submittedName>
</protein>
<gene>
    <name evidence="1" type="ORF">UFOVP166_25</name>
</gene>
<dbReference type="EMBL" id="LR798213">
    <property type="protein sequence ID" value="CAB5187262.1"/>
    <property type="molecule type" value="Genomic_DNA"/>
</dbReference>
<evidence type="ECO:0000313" key="1">
    <source>
        <dbReference type="EMBL" id="CAB5187262.1"/>
    </source>
</evidence>
<name>A0A6J7W9N1_9CAUD</name>
<accession>A0A6J7W9N1</accession>
<proteinExistence type="predicted"/>
<organism evidence="1">
    <name type="scientific">uncultured Caudovirales phage</name>
    <dbReference type="NCBI Taxonomy" id="2100421"/>
    <lineage>
        <taxon>Viruses</taxon>
        <taxon>Duplodnaviria</taxon>
        <taxon>Heunggongvirae</taxon>
        <taxon>Uroviricota</taxon>
        <taxon>Caudoviricetes</taxon>
        <taxon>Peduoviridae</taxon>
        <taxon>Maltschvirus</taxon>
        <taxon>Maltschvirus maltsch</taxon>
    </lineage>
</organism>